<protein>
    <submittedName>
        <fullName evidence="1">Uncharacterized protein</fullName>
    </submittedName>
</protein>
<accession>A0A481ZA33</accession>
<dbReference type="PANTHER" id="PTHR37515:SF2">
    <property type="entry name" value="YALI0C09240P"/>
    <property type="match status" value="1"/>
</dbReference>
<organism evidence="1">
    <name type="scientific">Pithovirus LCPAC401</name>
    <dbReference type="NCBI Taxonomy" id="2506595"/>
    <lineage>
        <taxon>Viruses</taxon>
        <taxon>Pithoviruses</taxon>
    </lineage>
</organism>
<evidence type="ECO:0000313" key="1">
    <source>
        <dbReference type="EMBL" id="QBK92486.1"/>
    </source>
</evidence>
<name>A0A481ZA33_9VIRU</name>
<reference evidence="1" key="1">
    <citation type="journal article" date="2019" name="MBio">
        <title>Virus Genomes from Deep Sea Sediments Expand the Ocean Megavirome and Support Independent Origins of Viral Gigantism.</title>
        <authorList>
            <person name="Backstrom D."/>
            <person name="Yutin N."/>
            <person name="Jorgensen S.L."/>
            <person name="Dharamshi J."/>
            <person name="Homa F."/>
            <person name="Zaremba-Niedwiedzka K."/>
            <person name="Spang A."/>
            <person name="Wolf Y.I."/>
            <person name="Koonin E.V."/>
            <person name="Ettema T.J."/>
        </authorList>
    </citation>
    <scope>NUCLEOTIDE SEQUENCE</scope>
</reference>
<gene>
    <name evidence="1" type="ORF">LCPAC401_01240</name>
</gene>
<proteinExistence type="predicted"/>
<dbReference type="PANTHER" id="PTHR37515">
    <property type="entry name" value="YALI0C09240P"/>
    <property type="match status" value="1"/>
</dbReference>
<sequence length="159" mass="17942">MSKEFTFKVLNEESESGYSPYVRLTPKGFELDGRNMLDKDKILIRGNKITIAVSYPLDGEYISDITIDEGSNFTRFALAETVSRLYQLIYKEEKETATLPIESVAERASRTGCTKCPRLMNRACSSGKYGICMHGLGDLVLHTVYYDPNRDLYTLGIDS</sequence>
<dbReference type="EMBL" id="MK500578">
    <property type="protein sequence ID" value="QBK92486.1"/>
    <property type="molecule type" value="Genomic_DNA"/>
</dbReference>